<keyword evidence="3" id="KW-1185">Reference proteome</keyword>
<comment type="caution">
    <text evidence="2">The sequence shown here is derived from an EMBL/GenBank/DDBJ whole genome shotgun (WGS) entry which is preliminary data.</text>
</comment>
<dbReference type="Gene3D" id="3.30.240.20">
    <property type="entry name" value="bsu07140 like domains"/>
    <property type="match status" value="1"/>
</dbReference>
<dbReference type="EMBL" id="JFBT01000001">
    <property type="protein sequence ID" value="EXG79849.1"/>
    <property type="molecule type" value="Genomic_DNA"/>
</dbReference>
<evidence type="ECO:0000313" key="3">
    <source>
        <dbReference type="Proteomes" id="UP000021053"/>
    </source>
</evidence>
<protein>
    <submittedName>
        <fullName evidence="2">Putative membrane protein</fullName>
    </submittedName>
</protein>
<dbReference type="Pfam" id="PF04239">
    <property type="entry name" value="DUF421"/>
    <property type="match status" value="1"/>
</dbReference>
<evidence type="ECO:0000313" key="2">
    <source>
        <dbReference type="EMBL" id="EXG79849.1"/>
    </source>
</evidence>
<dbReference type="Proteomes" id="UP000021053">
    <property type="component" value="Unassembled WGS sequence"/>
</dbReference>
<feature type="domain" description="YetF C-terminal" evidence="1">
    <location>
        <begin position="16"/>
        <end position="70"/>
    </location>
</feature>
<reference evidence="2 3" key="1">
    <citation type="submission" date="2013-07" db="EMBL/GenBank/DDBJ databases">
        <authorList>
            <consortium name="DOE Joint Genome Institute"/>
            <person name="Eisen J."/>
            <person name="Huntemann M."/>
            <person name="Han J."/>
            <person name="Chen A."/>
            <person name="Kyrpides N."/>
            <person name="Mavromatis K."/>
            <person name="Markowitz V."/>
            <person name="Palaniappan K."/>
            <person name="Ivanova N."/>
            <person name="Schaumberg A."/>
            <person name="Pati A."/>
            <person name="Liolios K."/>
            <person name="Nordberg H.P."/>
            <person name="Cantor M.N."/>
            <person name="Hua S.X."/>
            <person name="Woyke T."/>
        </authorList>
    </citation>
    <scope>NUCLEOTIDE SEQUENCE [LARGE SCALE GENOMIC DNA]</scope>
    <source>
        <strain evidence="2 3">DSM 44712</strain>
    </source>
</reference>
<dbReference type="AlphaFoldDB" id="A0A010ZMF9"/>
<dbReference type="OrthoDB" id="9793799at2"/>
<accession>A0A010ZMF9</accession>
<organism evidence="2 3">
    <name type="scientific">Cryptosporangium arvum DSM 44712</name>
    <dbReference type="NCBI Taxonomy" id="927661"/>
    <lineage>
        <taxon>Bacteria</taxon>
        <taxon>Bacillati</taxon>
        <taxon>Actinomycetota</taxon>
        <taxon>Actinomycetes</taxon>
        <taxon>Cryptosporangiales</taxon>
        <taxon>Cryptosporangiaceae</taxon>
        <taxon>Cryptosporangium</taxon>
    </lineage>
</organism>
<proteinExistence type="predicted"/>
<dbReference type="InterPro" id="IPR007353">
    <property type="entry name" value="DUF421"/>
</dbReference>
<gene>
    <name evidence="2" type="ORF">CryarDRAFT_0895</name>
</gene>
<sequence>MFALLTIALGRVRRRYRRNRPIVHGVPYVVVENGEPVLETMRMERLSIDDLIAAARQEGFERFVDIKMAVRARRKRIRRCRRGATCGRLSVLCVMLRGKRARPHSGHLHTSRSMVGKSN</sequence>
<dbReference type="HOGENOM" id="CLU_2057473_0_0_11"/>
<evidence type="ECO:0000259" key="1">
    <source>
        <dbReference type="Pfam" id="PF04239"/>
    </source>
</evidence>
<dbReference type="RefSeq" id="WP_051569729.1">
    <property type="nucleotide sequence ID" value="NZ_KK073874.1"/>
</dbReference>
<dbReference type="InterPro" id="IPR023090">
    <property type="entry name" value="UPF0702_alpha/beta_dom_sf"/>
</dbReference>
<name>A0A010ZMF9_9ACTN</name>